<sequence length="61" mass="6792">MGGANSKPLGEVITARFFETLFAATMAIIALWVIPKAIEAHHMRRLIGRSYWSMGTLSAHY</sequence>
<keyword evidence="3" id="KW-1185">Reference proteome</keyword>
<dbReference type="EMBL" id="JADQUG010000008">
    <property type="protein sequence ID" value="MBG9353697.1"/>
    <property type="molecule type" value="Genomic_DNA"/>
</dbReference>
<dbReference type="Proteomes" id="UP000615580">
    <property type="component" value="Unassembled WGS sequence"/>
</dbReference>
<evidence type="ECO:0000313" key="3">
    <source>
        <dbReference type="Proteomes" id="UP000615580"/>
    </source>
</evidence>
<evidence type="ECO:0000256" key="1">
    <source>
        <dbReference type="SAM" id="Phobius"/>
    </source>
</evidence>
<accession>A0ABS0LAJ8</accession>
<feature type="transmembrane region" description="Helical" evidence="1">
    <location>
        <begin position="12"/>
        <end position="34"/>
    </location>
</feature>
<keyword evidence="1" id="KW-0472">Membrane</keyword>
<keyword evidence="1" id="KW-1133">Transmembrane helix</keyword>
<comment type="caution">
    <text evidence="2">The sequence shown here is derived from an EMBL/GenBank/DDBJ whole genome shotgun (WGS) entry which is preliminary data.</text>
</comment>
<keyword evidence="1" id="KW-0812">Transmembrane</keyword>
<evidence type="ECO:0000313" key="2">
    <source>
        <dbReference type="EMBL" id="MBG9353697.1"/>
    </source>
</evidence>
<dbReference type="RefSeq" id="WP_088267394.1">
    <property type="nucleotide sequence ID" value="NZ_JADQUH010000070.1"/>
</dbReference>
<name>A0ABS0LAJ8_9CORY</name>
<organism evidence="2 3">
    <name type="scientific">Corynebacterium belfantii</name>
    <dbReference type="NCBI Taxonomy" id="2014537"/>
    <lineage>
        <taxon>Bacteria</taxon>
        <taxon>Bacillati</taxon>
        <taxon>Actinomycetota</taxon>
        <taxon>Actinomycetes</taxon>
        <taxon>Mycobacteriales</taxon>
        <taxon>Corynebacteriaceae</taxon>
        <taxon>Corynebacterium</taxon>
    </lineage>
</organism>
<proteinExistence type="predicted"/>
<reference evidence="2 3" key="1">
    <citation type="journal article" date="2020" name="J. Clin. Microbiol.">
        <title>Assessing the Genetic Diversity of Austrian Corynebacterium diphtheriae Clinical Isolates, 2011-2019.</title>
        <authorList>
            <person name="Schaeffer J."/>
            <person name="Huhulescu S."/>
            <person name="Stoeger A."/>
            <person name="Allerberger F."/>
            <person name="Ruppitsch W."/>
        </authorList>
    </citation>
    <scope>NUCLEOTIDE SEQUENCE [LARGE SCALE GENOMIC DNA]</scope>
    <source>
        <strain evidence="2 3">04-17</strain>
    </source>
</reference>
<gene>
    <name evidence="2" type="ORF">I4J41_03500</name>
</gene>
<protein>
    <submittedName>
        <fullName evidence="2">Uncharacterized protein</fullName>
    </submittedName>
</protein>